<dbReference type="InterPro" id="IPR038501">
    <property type="entry name" value="Spore_GerAC_C_sf"/>
</dbReference>
<dbReference type="GO" id="GO:0016020">
    <property type="term" value="C:membrane"/>
    <property type="evidence" value="ECO:0007669"/>
    <property type="project" value="UniProtKB-SubCell"/>
</dbReference>
<dbReference type="Gene3D" id="3.30.300.210">
    <property type="entry name" value="Nutrient germinant receptor protein C, domain 3"/>
    <property type="match status" value="1"/>
</dbReference>
<evidence type="ECO:0000256" key="1">
    <source>
        <dbReference type="ARBA" id="ARBA00004635"/>
    </source>
</evidence>
<organism evidence="10">
    <name type="scientific">hydrocarbon metagenome</name>
    <dbReference type="NCBI Taxonomy" id="938273"/>
    <lineage>
        <taxon>unclassified sequences</taxon>
        <taxon>metagenomes</taxon>
        <taxon>ecological metagenomes</taxon>
    </lineage>
</organism>
<protein>
    <submittedName>
        <fullName evidence="10">Spore germination protein gerkc</fullName>
    </submittedName>
</protein>
<evidence type="ECO:0000313" key="10">
    <source>
        <dbReference type="EMBL" id="KUG05479.1"/>
    </source>
</evidence>
<feature type="domain" description="Spore germination GerAC-like C-terminal" evidence="8">
    <location>
        <begin position="177"/>
        <end position="343"/>
    </location>
</feature>
<evidence type="ECO:0000256" key="7">
    <source>
        <dbReference type="ARBA" id="ARBA00023288"/>
    </source>
</evidence>
<comment type="similarity">
    <text evidence="2">Belongs to the GerABKC lipoprotein family.</text>
</comment>
<name>A0A0W8EA23_9ZZZZ</name>
<evidence type="ECO:0000256" key="3">
    <source>
        <dbReference type="ARBA" id="ARBA00022544"/>
    </source>
</evidence>
<dbReference type="Pfam" id="PF25198">
    <property type="entry name" value="Spore_GerAC_N"/>
    <property type="match status" value="1"/>
</dbReference>
<evidence type="ECO:0000256" key="5">
    <source>
        <dbReference type="ARBA" id="ARBA00023136"/>
    </source>
</evidence>
<keyword evidence="7" id="KW-0449">Lipoprotein</keyword>
<evidence type="ECO:0000256" key="4">
    <source>
        <dbReference type="ARBA" id="ARBA00022729"/>
    </source>
</evidence>
<keyword evidence="4" id="KW-0732">Signal</keyword>
<dbReference type="InterPro" id="IPR046953">
    <property type="entry name" value="Spore_GerAC-like_C"/>
</dbReference>
<dbReference type="PANTHER" id="PTHR35789:SF1">
    <property type="entry name" value="SPORE GERMINATION PROTEIN B3"/>
    <property type="match status" value="1"/>
</dbReference>
<dbReference type="NCBIfam" id="TIGR02887">
    <property type="entry name" value="spore_ger_x_C"/>
    <property type="match status" value="1"/>
</dbReference>
<comment type="subcellular location">
    <subcellularLocation>
        <location evidence="1">Membrane</location>
        <topology evidence="1">Lipid-anchor</topology>
    </subcellularLocation>
</comment>
<evidence type="ECO:0000259" key="8">
    <source>
        <dbReference type="Pfam" id="PF05504"/>
    </source>
</evidence>
<sequence length="353" mass="39254">MVIAHGWDLEGQNTLLSAQLALTPPREGQLDTGPRFLVVSSAAATFVEAGRRLSLSLPRRPLWSMADTIVISEELARKDSYLFIDTATRNPRIRFNVSLFLSKGASPEDIFNTEVPPENYSGTALEKLIENQSGQAGIYMPVSLKEFLYKSSAPGIEPIIPQIIIEGQGAERKLTFQGTAVFKGRKMIGSLDERETRGLALLNTGAIKRTIFNIRIPSGGREGEIALELTDYQTRVKPVINGDSIIMEIVIDAEGNLVEHNIASELGAPETVRKMELAAGQAMVQEVQRCINQSQYLESDILGWGQIISRSYPETWLQLESRWPTIFAGIKSDVKVNYELKHSYLQKKAFLFK</sequence>
<dbReference type="GO" id="GO:0009847">
    <property type="term" value="P:spore germination"/>
    <property type="evidence" value="ECO:0007669"/>
    <property type="project" value="InterPro"/>
</dbReference>
<accession>A0A0W8EA23</accession>
<feature type="domain" description="Spore germination protein N-terminal" evidence="9">
    <location>
        <begin position="1"/>
        <end position="164"/>
    </location>
</feature>
<dbReference type="InterPro" id="IPR057336">
    <property type="entry name" value="GerAC_N"/>
</dbReference>
<keyword evidence="6" id="KW-0564">Palmitate</keyword>
<dbReference type="EMBL" id="LNQE01001813">
    <property type="protein sequence ID" value="KUG05479.1"/>
    <property type="molecule type" value="Genomic_DNA"/>
</dbReference>
<proteinExistence type="inferred from homology"/>
<gene>
    <name evidence="10" type="ORF">ASZ90_017161</name>
</gene>
<comment type="caution">
    <text evidence="10">The sequence shown here is derived from an EMBL/GenBank/DDBJ whole genome shotgun (WGS) entry which is preliminary data.</text>
</comment>
<keyword evidence="5" id="KW-0472">Membrane</keyword>
<evidence type="ECO:0000259" key="9">
    <source>
        <dbReference type="Pfam" id="PF25198"/>
    </source>
</evidence>
<dbReference type="Pfam" id="PF05504">
    <property type="entry name" value="Spore_GerAC"/>
    <property type="match status" value="1"/>
</dbReference>
<dbReference type="AlphaFoldDB" id="A0A0W8EA23"/>
<evidence type="ECO:0000256" key="6">
    <source>
        <dbReference type="ARBA" id="ARBA00023139"/>
    </source>
</evidence>
<dbReference type="InterPro" id="IPR008844">
    <property type="entry name" value="Spore_GerAC-like"/>
</dbReference>
<evidence type="ECO:0000256" key="2">
    <source>
        <dbReference type="ARBA" id="ARBA00007886"/>
    </source>
</evidence>
<reference evidence="10" key="1">
    <citation type="journal article" date="2015" name="Proc. Natl. Acad. Sci. U.S.A.">
        <title>Networks of energetic and metabolic interactions define dynamics in microbial communities.</title>
        <authorList>
            <person name="Embree M."/>
            <person name="Liu J.K."/>
            <person name="Al-Bassam M.M."/>
            <person name="Zengler K."/>
        </authorList>
    </citation>
    <scope>NUCLEOTIDE SEQUENCE</scope>
</reference>
<keyword evidence="3" id="KW-0309">Germination</keyword>
<dbReference type="PANTHER" id="PTHR35789">
    <property type="entry name" value="SPORE GERMINATION PROTEIN B3"/>
    <property type="match status" value="1"/>
</dbReference>